<organism evidence="1 2">
    <name type="scientific">Aphanizomenon flos-aquae WA102</name>
    <dbReference type="NCBI Taxonomy" id="1710896"/>
    <lineage>
        <taxon>Bacteria</taxon>
        <taxon>Bacillati</taxon>
        <taxon>Cyanobacteriota</taxon>
        <taxon>Cyanophyceae</taxon>
        <taxon>Nostocales</taxon>
        <taxon>Aphanizomenonaceae</taxon>
        <taxon>Aphanizomenon</taxon>
    </lineage>
</organism>
<proteinExistence type="predicted"/>
<evidence type="ECO:0000313" key="1">
    <source>
        <dbReference type="EMBL" id="OBQ43277.1"/>
    </source>
</evidence>
<sequence length="60" mass="6676">MANIVISELHPAGSDFFIDSESFLYELTDNEIMVILGGKIWPLYNLEGKQIGFVDDGKPS</sequence>
<accession>A0A1B7X1N6</accession>
<reference evidence="1 2" key="1">
    <citation type="submission" date="2015-09" db="EMBL/GenBank/DDBJ databases">
        <title>Aphanizomenon flos-aquae WA102.</title>
        <authorList>
            <person name="Driscoll C."/>
        </authorList>
    </citation>
    <scope>NUCLEOTIDE SEQUENCE [LARGE SCALE GENOMIC DNA]</scope>
    <source>
        <strain evidence="1">WA102</strain>
    </source>
</reference>
<gene>
    <name evidence="1" type="ORF">AN484_13375</name>
</gene>
<dbReference type="AlphaFoldDB" id="A0A1B7X1N6"/>
<name>A0A1B7X1N6_APHFL</name>
<evidence type="ECO:0000313" key="2">
    <source>
        <dbReference type="Proteomes" id="UP000092093"/>
    </source>
</evidence>
<comment type="caution">
    <text evidence="1">The sequence shown here is derived from an EMBL/GenBank/DDBJ whole genome shotgun (WGS) entry which is preliminary data.</text>
</comment>
<dbReference type="EMBL" id="LJOW01000062">
    <property type="protein sequence ID" value="OBQ43277.1"/>
    <property type="molecule type" value="Genomic_DNA"/>
</dbReference>
<protein>
    <submittedName>
        <fullName evidence="1">Uncharacterized protein</fullName>
    </submittedName>
</protein>
<dbReference type="Proteomes" id="UP000092093">
    <property type="component" value="Unassembled WGS sequence"/>
</dbReference>